<dbReference type="SMART" id="SM00089">
    <property type="entry name" value="PKD"/>
    <property type="match status" value="3"/>
</dbReference>
<keyword evidence="3" id="KW-0677">Repeat</keyword>
<keyword evidence="2" id="KW-0812">Transmembrane</keyword>
<keyword evidence="5" id="KW-0472">Membrane</keyword>
<dbReference type="Proteomes" id="UP000821837">
    <property type="component" value="Unassembled WGS sequence"/>
</dbReference>
<evidence type="ECO:0000313" key="8">
    <source>
        <dbReference type="Proteomes" id="UP000821837"/>
    </source>
</evidence>
<dbReference type="GO" id="GO:0006816">
    <property type="term" value="P:calcium ion transport"/>
    <property type="evidence" value="ECO:0007669"/>
    <property type="project" value="TreeGrafter"/>
</dbReference>
<dbReference type="EMBL" id="JABSTV010001253">
    <property type="protein sequence ID" value="KAH7943802.1"/>
    <property type="molecule type" value="Genomic_DNA"/>
</dbReference>
<dbReference type="PANTHER" id="PTHR46730">
    <property type="entry name" value="POLYCYSTIN-1"/>
    <property type="match status" value="1"/>
</dbReference>
<dbReference type="SUPFAM" id="SSF49299">
    <property type="entry name" value="PKD domain"/>
    <property type="match status" value="2"/>
</dbReference>
<dbReference type="InterPro" id="IPR000601">
    <property type="entry name" value="PKD_dom"/>
</dbReference>
<evidence type="ECO:0000259" key="6">
    <source>
        <dbReference type="PROSITE" id="PS50093"/>
    </source>
</evidence>
<dbReference type="GO" id="GO:0005886">
    <property type="term" value="C:plasma membrane"/>
    <property type="evidence" value="ECO:0007669"/>
    <property type="project" value="TreeGrafter"/>
</dbReference>
<dbReference type="CDD" id="cd00146">
    <property type="entry name" value="PKD"/>
    <property type="match status" value="2"/>
</dbReference>
<protein>
    <recommendedName>
        <fullName evidence="6">PKD domain-containing protein</fullName>
    </recommendedName>
</protein>
<evidence type="ECO:0000256" key="1">
    <source>
        <dbReference type="ARBA" id="ARBA00004141"/>
    </source>
</evidence>
<dbReference type="PANTHER" id="PTHR46730:SF1">
    <property type="entry name" value="PLAT DOMAIN-CONTAINING PROTEIN"/>
    <property type="match status" value="1"/>
</dbReference>
<sequence length="1565" mass="173447">MAAAIKGKQRIMLSKTLTIGGATTPAVLARLGLWIFAIGAIIHNGYALKDGDCLRSDSASYFQLSPGGYDPTKGMDGARCQNLCASISAPYSGIQSNRYCLCSDDPFAERLTATKKDVCDKGEQLSTRFFHSDLFSPVEGLRVMPSSSVVDVGEEVTLHLAVKSGRNATVLFNFGDGLPGTQGTLNTEPRYIYWRPGTYKIVALATPVGASDLYTVRAEAMVVVTTAPDEDSVHWNCPALVEPGAGFTCHLSVSAGADMTADVDPGDGSRRQVMKLPDVVPILMGEPVPQFQTEEVVADEDDSADSGVLPMARTVHSGQIDVIHGYGSVPGKMDILGCTFLGNNVTCHEGASLCSQEANCLRNDQCPKNQVYSIYKMVETISIMVNKGYFVHRLSSPVPIVAGDILGFTTSGGRLAYRATHSGEPSDLVKRNQLKGQAVRTDDLLEMGRRYLVGALLSSAVNLTYDYLYVEPGAYEFRISLQNRHHDTTVRKMADVSSQEKLTSFRLEVSRNQVPTGTEVEITARMFGGSDVTMVWNFGDGQTTKEVVKSVLAGQRFLKKHIFKDPGTYVVQVNSSNLHGNFIARRSISVQRPVTEAWELFTNSPVILPEAIYLTLTYPKTEKLPTDAVARIAFGDRQKTKWKVPSESAEKVSQKFSHVYLRPGYYNVAVNISNLISHYVLTTRVETATRTTGLVTKVQFQPTDDAPLRVGLGSANDIFPTTRPVVFTVKTGTGVVEMFIIETAKGQLLANGTGKQLKYTLNFPEPGQHDVFVYAWNHVQQRTDPFVVSFRSMEPIEGLDVYMNETTPKDEHIRNFMVTFDLMGTDTCVVVDYGDESPKRAYGSRSQCFTRYRPEQFQLEGELENPLWLQNIYERGFDYVFTLTAFNDISEQTSVLNFTVNNEPCKPPIIKIRNQVLDPANATIFYRLRPVELYTFTSVECNISIDVTRAWEAFLLNETGDPVRQIDLTMLDSRTKSMIFLPEFFLEAGLYKLRYNVNMSAPRAKPPMFHKRFAETYIEMKPSPLLPQMSNGAQSRITRGFPQTLTLNPGNYSINPDDPSDKNFSVTWFCRRVPNEVINRTVPDDEQNVTEPLYHRLRSLENITAKGHDFDVAGFLAAEDMEDRGGCFGTGPGRINISGGDLEWSTIVFYKPNATYEILAKLEKPDRPPSWGAIQLVLMEKVPPSISVQCQTEKLCYPNDPIGQKINPVRVGLIGLCIENCDGEMIYSWEVFGSDNLTEVYLEDARDYLVGATEQKMALSDEFFKVYYPTFGDFVARLTVTNQWGVSGISDLFLHINKPPENGICSFEPQEGRALMDKFKASCSEWTDPEGLDIEFFAFWVRNVANGALTFLTYGPDSEVTLVLPYGEFQVGADVKDKEGATTRVNMTTILTYLPTKQDFERYLGERSLDNADAAGDQARMNQMSQAISSLMNVRLPDELENEINYSAIDVVTREGGLPIADPSVLDRELEEQALLRAKMVRSVSSIMNVDTLSSLEQVGSALTAIAGDGSGVDNEGKEVIIKLLKKTVSLASNLKVEAPQQLLDFCMYAVGTMGGIVSVRIHVT</sequence>
<evidence type="ECO:0000256" key="3">
    <source>
        <dbReference type="ARBA" id="ARBA00022737"/>
    </source>
</evidence>
<gene>
    <name evidence="7" type="ORF">HPB52_011785</name>
</gene>
<dbReference type="VEuPathDB" id="VectorBase:RSAN_036279"/>
<name>A0A9D4PK74_RHISA</name>
<dbReference type="InterPro" id="IPR013783">
    <property type="entry name" value="Ig-like_fold"/>
</dbReference>
<feature type="domain" description="PKD" evidence="6">
    <location>
        <begin position="529"/>
        <end position="597"/>
    </location>
</feature>
<dbReference type="Pfam" id="PF02010">
    <property type="entry name" value="REJ"/>
    <property type="match status" value="1"/>
</dbReference>
<evidence type="ECO:0000313" key="7">
    <source>
        <dbReference type="EMBL" id="KAH7943802.1"/>
    </source>
</evidence>
<accession>A0A9D4PK74</accession>
<dbReference type="InterPro" id="IPR022409">
    <property type="entry name" value="PKD/Chitinase_dom"/>
</dbReference>
<dbReference type="InterPro" id="IPR035986">
    <property type="entry name" value="PKD_dom_sf"/>
</dbReference>
<keyword evidence="4" id="KW-1133">Transmembrane helix</keyword>
<dbReference type="PROSITE" id="PS50093">
    <property type="entry name" value="PKD"/>
    <property type="match status" value="2"/>
</dbReference>
<evidence type="ECO:0000256" key="4">
    <source>
        <dbReference type="ARBA" id="ARBA00022989"/>
    </source>
</evidence>
<organism evidence="7 8">
    <name type="scientific">Rhipicephalus sanguineus</name>
    <name type="common">Brown dog tick</name>
    <name type="synonym">Ixodes sanguineus</name>
    <dbReference type="NCBI Taxonomy" id="34632"/>
    <lineage>
        <taxon>Eukaryota</taxon>
        <taxon>Metazoa</taxon>
        <taxon>Ecdysozoa</taxon>
        <taxon>Arthropoda</taxon>
        <taxon>Chelicerata</taxon>
        <taxon>Arachnida</taxon>
        <taxon>Acari</taxon>
        <taxon>Parasitiformes</taxon>
        <taxon>Ixodida</taxon>
        <taxon>Ixodoidea</taxon>
        <taxon>Ixodidae</taxon>
        <taxon>Rhipicephalinae</taxon>
        <taxon>Rhipicephalus</taxon>
        <taxon>Rhipicephalus</taxon>
    </lineage>
</organism>
<dbReference type="Gene3D" id="2.60.40.10">
    <property type="entry name" value="Immunoglobulins"/>
    <property type="match status" value="1"/>
</dbReference>
<dbReference type="Pfam" id="PF00801">
    <property type="entry name" value="PKD"/>
    <property type="match status" value="2"/>
</dbReference>
<dbReference type="InterPro" id="IPR002859">
    <property type="entry name" value="PKD/REJ-like"/>
</dbReference>
<reference evidence="7" key="1">
    <citation type="journal article" date="2020" name="Cell">
        <title>Large-Scale Comparative Analyses of Tick Genomes Elucidate Their Genetic Diversity and Vector Capacities.</title>
        <authorList>
            <consortium name="Tick Genome and Microbiome Consortium (TIGMIC)"/>
            <person name="Jia N."/>
            <person name="Wang J."/>
            <person name="Shi W."/>
            <person name="Du L."/>
            <person name="Sun Y."/>
            <person name="Zhan W."/>
            <person name="Jiang J.F."/>
            <person name="Wang Q."/>
            <person name="Zhang B."/>
            <person name="Ji P."/>
            <person name="Bell-Sakyi L."/>
            <person name="Cui X.M."/>
            <person name="Yuan T.T."/>
            <person name="Jiang B.G."/>
            <person name="Yang W.F."/>
            <person name="Lam T.T."/>
            <person name="Chang Q.C."/>
            <person name="Ding S.J."/>
            <person name="Wang X.J."/>
            <person name="Zhu J.G."/>
            <person name="Ruan X.D."/>
            <person name="Zhao L."/>
            <person name="Wei J.T."/>
            <person name="Ye R.Z."/>
            <person name="Que T.C."/>
            <person name="Du C.H."/>
            <person name="Zhou Y.H."/>
            <person name="Cheng J.X."/>
            <person name="Dai P.F."/>
            <person name="Guo W.B."/>
            <person name="Han X.H."/>
            <person name="Huang E.J."/>
            <person name="Li L.F."/>
            <person name="Wei W."/>
            <person name="Gao Y.C."/>
            <person name="Liu J.Z."/>
            <person name="Shao H.Z."/>
            <person name="Wang X."/>
            <person name="Wang C.C."/>
            <person name="Yang T.C."/>
            <person name="Huo Q.B."/>
            <person name="Li W."/>
            <person name="Chen H.Y."/>
            <person name="Chen S.E."/>
            <person name="Zhou L.G."/>
            <person name="Ni X.B."/>
            <person name="Tian J.H."/>
            <person name="Sheng Y."/>
            <person name="Liu T."/>
            <person name="Pan Y.S."/>
            <person name="Xia L.Y."/>
            <person name="Li J."/>
            <person name="Zhao F."/>
            <person name="Cao W.C."/>
        </authorList>
    </citation>
    <scope>NUCLEOTIDE SEQUENCE</scope>
    <source>
        <strain evidence="7">Rsan-2018</strain>
    </source>
</reference>
<evidence type="ECO:0000256" key="5">
    <source>
        <dbReference type="ARBA" id="ARBA00023136"/>
    </source>
</evidence>
<keyword evidence="8" id="KW-1185">Reference proteome</keyword>
<dbReference type="GO" id="GO:0005261">
    <property type="term" value="F:monoatomic cation channel activity"/>
    <property type="evidence" value="ECO:0007669"/>
    <property type="project" value="TreeGrafter"/>
</dbReference>
<feature type="domain" description="PKD" evidence="6">
    <location>
        <begin position="641"/>
        <end position="694"/>
    </location>
</feature>
<evidence type="ECO:0000256" key="2">
    <source>
        <dbReference type="ARBA" id="ARBA00022692"/>
    </source>
</evidence>
<reference evidence="7" key="2">
    <citation type="submission" date="2021-09" db="EMBL/GenBank/DDBJ databases">
        <authorList>
            <person name="Jia N."/>
            <person name="Wang J."/>
            <person name="Shi W."/>
            <person name="Du L."/>
            <person name="Sun Y."/>
            <person name="Zhan W."/>
            <person name="Jiang J."/>
            <person name="Wang Q."/>
            <person name="Zhang B."/>
            <person name="Ji P."/>
            <person name="Sakyi L.B."/>
            <person name="Cui X."/>
            <person name="Yuan T."/>
            <person name="Jiang B."/>
            <person name="Yang W."/>
            <person name="Lam T.T.-Y."/>
            <person name="Chang Q."/>
            <person name="Ding S."/>
            <person name="Wang X."/>
            <person name="Zhu J."/>
            <person name="Ruan X."/>
            <person name="Zhao L."/>
            <person name="Wei J."/>
            <person name="Que T."/>
            <person name="Du C."/>
            <person name="Cheng J."/>
            <person name="Dai P."/>
            <person name="Han X."/>
            <person name="Huang E."/>
            <person name="Gao Y."/>
            <person name="Liu J."/>
            <person name="Shao H."/>
            <person name="Ye R."/>
            <person name="Li L."/>
            <person name="Wei W."/>
            <person name="Wang X."/>
            <person name="Wang C."/>
            <person name="Huo Q."/>
            <person name="Li W."/>
            <person name="Guo W."/>
            <person name="Chen H."/>
            <person name="Chen S."/>
            <person name="Zhou L."/>
            <person name="Zhou L."/>
            <person name="Ni X."/>
            <person name="Tian J."/>
            <person name="Zhou Y."/>
            <person name="Sheng Y."/>
            <person name="Liu T."/>
            <person name="Pan Y."/>
            <person name="Xia L."/>
            <person name="Li J."/>
            <person name="Zhao F."/>
            <person name="Cao W."/>
        </authorList>
    </citation>
    <scope>NUCLEOTIDE SEQUENCE</scope>
    <source>
        <strain evidence="7">Rsan-2018</strain>
        <tissue evidence="7">Larvae</tissue>
    </source>
</reference>
<proteinExistence type="predicted"/>
<comment type="caution">
    <text evidence="7">The sequence shown here is derived from an EMBL/GenBank/DDBJ whole genome shotgun (WGS) entry which is preliminary data.</text>
</comment>
<comment type="subcellular location">
    <subcellularLocation>
        <location evidence="1">Membrane</location>
        <topology evidence="1">Multi-pass membrane protein</topology>
    </subcellularLocation>
</comment>